<dbReference type="EMBL" id="LR877150">
    <property type="protein sequence ID" value="CAD2215964.1"/>
    <property type="molecule type" value="Genomic_DNA"/>
</dbReference>
<dbReference type="GO" id="GO:0000015">
    <property type="term" value="C:phosphopyruvate hydratase complex"/>
    <property type="evidence" value="ECO:0007669"/>
    <property type="project" value="InterPro"/>
</dbReference>
<dbReference type="Proteomes" id="UP000515908">
    <property type="component" value="Chromosome 06"/>
</dbReference>
<protein>
    <recommendedName>
        <fullName evidence="4">Phosphopyruvate hydratase</fullName>
    </recommendedName>
</protein>
<dbReference type="InterPro" id="IPR000941">
    <property type="entry name" value="Enolase"/>
</dbReference>
<dbReference type="AlphaFoldDB" id="A0A7G2CAN4"/>
<dbReference type="PANTHER" id="PTHR11902:SF1">
    <property type="entry name" value="ENOLASE"/>
    <property type="match status" value="1"/>
</dbReference>
<dbReference type="Gene3D" id="3.20.20.120">
    <property type="entry name" value="Enolase-like C-terminal domain"/>
    <property type="match status" value="1"/>
</dbReference>
<reference evidence="2 3" key="1">
    <citation type="submission" date="2020-08" db="EMBL/GenBank/DDBJ databases">
        <authorList>
            <person name="Newling K."/>
            <person name="Davey J."/>
            <person name="Forrester S."/>
        </authorList>
    </citation>
    <scope>NUCLEOTIDE SEQUENCE [LARGE SCALE GENOMIC DNA]</scope>
    <source>
        <strain evidence="3">Crithidia deanei Carvalho (ATCC PRA-265)</strain>
    </source>
</reference>
<keyword evidence="3" id="KW-1185">Reference proteome</keyword>
<feature type="region of interest" description="Disordered" evidence="1">
    <location>
        <begin position="359"/>
        <end position="379"/>
    </location>
</feature>
<dbReference type="GO" id="GO:0006096">
    <property type="term" value="P:glycolytic process"/>
    <property type="evidence" value="ECO:0007669"/>
    <property type="project" value="InterPro"/>
</dbReference>
<organism evidence="2 3">
    <name type="scientific">Angomonas deanei</name>
    <dbReference type="NCBI Taxonomy" id="59799"/>
    <lineage>
        <taxon>Eukaryota</taxon>
        <taxon>Discoba</taxon>
        <taxon>Euglenozoa</taxon>
        <taxon>Kinetoplastea</taxon>
        <taxon>Metakinetoplastina</taxon>
        <taxon>Trypanosomatida</taxon>
        <taxon>Trypanosomatidae</taxon>
        <taxon>Strigomonadinae</taxon>
        <taxon>Angomonas</taxon>
    </lineage>
</organism>
<gene>
    <name evidence="2" type="ORF">ADEAN_000342200</name>
</gene>
<dbReference type="SUPFAM" id="SSF51604">
    <property type="entry name" value="Enolase C-terminal domain-like"/>
    <property type="match status" value="1"/>
</dbReference>
<evidence type="ECO:0008006" key="4">
    <source>
        <dbReference type="Google" id="ProtNLM"/>
    </source>
</evidence>
<sequence length="379" mass="41432">MDIALYEHVRRLSRQSDSGTRKEEERFALPRVLIPLMGSHGAEIPSGLLLETVYLIPTPPDTEGGKGALTAETWQRLHALVRYCSQQCDSRMRPDGSLLMPHMDNLTDVLELIKAAAEKVGMTLGEDVRVGIRFNCAAQSVQLSQTTAPAKGKKAAAKEVPSAENVEPTWVYTLFAGEAEVTGAQLSEYVIQQLTSFPNHGVIFLEDSHDTTDTEGWYRLHNAFKTMAVLSCRGAFSRHRGSAASLESLLAQVSASHIAANIALDPIQITDVSHFLSLAGASQKQNLWMSVYRGAEEGGAQEHLVDLAVGTGSSFVDIGPLLSASALVSRQLCVQERLSAQRQMEEQVSYVGRNSEEDFPVSAAEVPEIKRKNEKEEKK</sequence>
<dbReference type="VEuPathDB" id="TriTrypDB:ADEAN_000342200"/>
<dbReference type="OrthoDB" id="10009078at2759"/>
<dbReference type="InterPro" id="IPR036849">
    <property type="entry name" value="Enolase-like_C_sf"/>
</dbReference>
<evidence type="ECO:0000256" key="1">
    <source>
        <dbReference type="SAM" id="MobiDB-lite"/>
    </source>
</evidence>
<dbReference type="GO" id="GO:0000287">
    <property type="term" value="F:magnesium ion binding"/>
    <property type="evidence" value="ECO:0007669"/>
    <property type="project" value="InterPro"/>
</dbReference>
<feature type="compositionally biased region" description="Basic and acidic residues" evidence="1">
    <location>
        <begin position="367"/>
        <end position="379"/>
    </location>
</feature>
<evidence type="ECO:0000313" key="3">
    <source>
        <dbReference type="Proteomes" id="UP000515908"/>
    </source>
</evidence>
<name>A0A7G2CAN4_9TRYP</name>
<proteinExistence type="predicted"/>
<accession>A0A7G2CAN4</accession>
<evidence type="ECO:0000313" key="2">
    <source>
        <dbReference type="EMBL" id="CAD2215964.1"/>
    </source>
</evidence>
<dbReference type="GO" id="GO:0004634">
    <property type="term" value="F:phosphopyruvate hydratase activity"/>
    <property type="evidence" value="ECO:0007669"/>
    <property type="project" value="InterPro"/>
</dbReference>
<dbReference type="PANTHER" id="PTHR11902">
    <property type="entry name" value="ENOLASE"/>
    <property type="match status" value="1"/>
</dbReference>